<gene>
    <name evidence="2" type="ORF">ICT70_13965</name>
</gene>
<dbReference type="AlphaFoldDB" id="A0A8J6QN16"/>
<accession>A0A8J6QN16</accession>
<evidence type="ECO:0000313" key="2">
    <source>
        <dbReference type="EMBL" id="MBD1401764.1"/>
    </source>
</evidence>
<dbReference type="RefSeq" id="WP_191157695.1">
    <property type="nucleotide sequence ID" value="NZ_JACWUN010000021.1"/>
</dbReference>
<sequence>MKFWQGLTCSLACAALALLPAVHVEAASVSGRSSTVVEWFDTANEDTAVPAFQYLQLNVKDVGADGYNIYTYGRLGYDLADELDSNSNYADSRLYLAYLEKKNFLTSSLDFRLGRQFISTTAGASVMDGLRLDYRLMDNYTLTVFGGGDVTYYEGYSAKDLVLGAEFTVSDRFVKNLDLGISYVAKVDGGRLAMELIGFDIEYDYNNRLFVYSETQYDYLSDRVSYFLVGGNYYASPQWSGRLEYLYSLPVFSSTSIYSVFAVDEYEEIMGEATYHIGNGWKAFGRYTYEIYPEFSNANVFEAGVEKRRTEKFSGYLTGVFRDDKDGQDLKGFKLYLAGRFIQQLQAGVGVDVDVLERSINYFDGETSSDETTSSRYWVDATWFITKRMELQAKVERIESDLWDYYNRGRIRLNVTF</sequence>
<dbReference type="EMBL" id="JACWUN010000021">
    <property type="protein sequence ID" value="MBD1401764.1"/>
    <property type="molecule type" value="Genomic_DNA"/>
</dbReference>
<proteinExistence type="predicted"/>
<evidence type="ECO:0008006" key="4">
    <source>
        <dbReference type="Google" id="ProtNLM"/>
    </source>
</evidence>
<reference evidence="2" key="1">
    <citation type="submission" date="2020-09" db="EMBL/GenBank/DDBJ databases">
        <title>Pelobacter alkaliphilus sp. nov., a novel anaerobic arsenate-reducing bacterium from terrestrial mud volcano.</title>
        <authorList>
            <person name="Khomyakova M.A."/>
            <person name="Merkel A.Y."/>
            <person name="Slobodkin A.I."/>
        </authorList>
    </citation>
    <scope>NUCLEOTIDE SEQUENCE</scope>
    <source>
        <strain evidence="2">M08fum</strain>
    </source>
</reference>
<evidence type="ECO:0000313" key="3">
    <source>
        <dbReference type="Proteomes" id="UP000632828"/>
    </source>
</evidence>
<name>A0A8J6QN16_9BACT</name>
<dbReference type="Proteomes" id="UP000632828">
    <property type="component" value="Unassembled WGS sequence"/>
</dbReference>
<organism evidence="2 3">
    <name type="scientific">Pelovirga terrestris</name>
    <dbReference type="NCBI Taxonomy" id="2771352"/>
    <lineage>
        <taxon>Bacteria</taxon>
        <taxon>Pseudomonadati</taxon>
        <taxon>Thermodesulfobacteriota</taxon>
        <taxon>Desulfuromonadia</taxon>
        <taxon>Geobacterales</taxon>
        <taxon>Geobacteraceae</taxon>
        <taxon>Pelovirga</taxon>
    </lineage>
</organism>
<keyword evidence="1" id="KW-0732">Signal</keyword>
<evidence type="ECO:0000256" key="1">
    <source>
        <dbReference type="SAM" id="SignalP"/>
    </source>
</evidence>
<comment type="caution">
    <text evidence="2">The sequence shown here is derived from an EMBL/GenBank/DDBJ whole genome shotgun (WGS) entry which is preliminary data.</text>
</comment>
<keyword evidence="3" id="KW-1185">Reference proteome</keyword>
<protein>
    <recommendedName>
        <fullName evidence="4">Porin</fullName>
    </recommendedName>
</protein>
<feature type="chain" id="PRO_5035290709" description="Porin" evidence="1">
    <location>
        <begin position="27"/>
        <end position="417"/>
    </location>
</feature>
<feature type="signal peptide" evidence="1">
    <location>
        <begin position="1"/>
        <end position="26"/>
    </location>
</feature>